<feature type="transmembrane region" description="Helical" evidence="1">
    <location>
        <begin position="175"/>
        <end position="193"/>
    </location>
</feature>
<dbReference type="Pfam" id="PF14965">
    <property type="entry name" value="BRI3BP"/>
    <property type="match status" value="1"/>
</dbReference>
<comment type="caution">
    <text evidence="3">The sequence shown here is derived from an EMBL/GenBank/DDBJ whole genome shotgun (WGS) entry which is preliminary data.</text>
</comment>
<dbReference type="STRING" id="299123.ENSLSDP00000005142"/>
<feature type="transmembrane region" description="Helical" evidence="1">
    <location>
        <begin position="76"/>
        <end position="99"/>
    </location>
</feature>
<dbReference type="PANTHER" id="PTHR14550:SF2">
    <property type="entry name" value="TRANSMEMBRANE PROTEIN 109"/>
    <property type="match status" value="1"/>
</dbReference>
<keyword evidence="1" id="KW-1133">Transmembrane helix</keyword>
<dbReference type="Proteomes" id="UP000197619">
    <property type="component" value="Unassembled WGS sequence"/>
</dbReference>
<evidence type="ECO:0000256" key="1">
    <source>
        <dbReference type="SAM" id="Phobius"/>
    </source>
</evidence>
<evidence type="ECO:0000313" key="3">
    <source>
        <dbReference type="EMBL" id="OWK57422.1"/>
    </source>
</evidence>
<dbReference type="GO" id="GO:0071480">
    <property type="term" value="P:cellular response to gamma radiation"/>
    <property type="evidence" value="ECO:0007669"/>
    <property type="project" value="InterPro"/>
</dbReference>
<proteinExistence type="predicted"/>
<dbReference type="AlphaFoldDB" id="A0A218UVP8"/>
<reference evidence="3 4" key="1">
    <citation type="submission" date="2017-05" db="EMBL/GenBank/DDBJ databases">
        <title>Genome of assembly of the Bengalese finch, Lonchura striata domestica.</title>
        <authorList>
            <person name="Colquitt B.M."/>
            <person name="Brainard M.S."/>
        </authorList>
    </citation>
    <scope>NUCLEOTIDE SEQUENCE [LARGE SCALE GENOMIC DNA]</scope>
    <source>
        <strain evidence="3">White83orange57</strain>
    </source>
</reference>
<dbReference type="PANTHER" id="PTHR14550">
    <property type="entry name" value="TRANSMEMBRANE PROTEIN 109"/>
    <property type="match status" value="1"/>
</dbReference>
<keyword evidence="2" id="KW-0732">Signal</keyword>
<keyword evidence="1 3" id="KW-0812">Transmembrane</keyword>
<feature type="signal peptide" evidence="2">
    <location>
        <begin position="1"/>
        <end position="22"/>
    </location>
</feature>
<feature type="chain" id="PRO_5013188520" evidence="2">
    <location>
        <begin position="23"/>
        <end position="228"/>
    </location>
</feature>
<dbReference type="InterPro" id="IPR039492">
    <property type="entry name" value="TMEM109"/>
</dbReference>
<keyword evidence="1" id="KW-0472">Membrane</keyword>
<keyword evidence="4" id="KW-1185">Reference proteome</keyword>
<name>A0A218UVP8_9PASE</name>
<evidence type="ECO:0000313" key="4">
    <source>
        <dbReference type="Proteomes" id="UP000197619"/>
    </source>
</evidence>
<feature type="transmembrane region" description="Helical" evidence="1">
    <location>
        <begin position="120"/>
        <end position="137"/>
    </location>
</feature>
<dbReference type="GO" id="GO:0042771">
    <property type="term" value="P:intrinsic apoptotic signaling pathway in response to DNA damage by p53 class mediator"/>
    <property type="evidence" value="ECO:0007669"/>
    <property type="project" value="TreeGrafter"/>
</dbReference>
<accession>A0A218UVP8</accession>
<gene>
    <name evidence="3" type="primary">TMEM109</name>
    <name evidence="3" type="ORF">RLOC_00010103</name>
</gene>
<dbReference type="EMBL" id="MUZQ01000123">
    <property type="protein sequence ID" value="OWK57422.1"/>
    <property type="molecule type" value="Genomic_DNA"/>
</dbReference>
<sequence>MGSAVGHRALLALLLWIPFLMGSVGDGAKDGQEGFRGHVTTSDDLLLRLGRSTWDTLESWVGRQPLQMVAESLSTALWILSSGISAALTTLCGILGDLLATSSINGHRLVRAAALSPGEVQRVLLWAMVALVGYWMLARLRGLLLPLLRGLKLFFFLGAFLHVAASQESPTVQAGMLVGLWVLYTFLGSLVAAPDPSTRLDAAVKSLEWKVEELRRRQKFGGPRNRED</sequence>
<protein>
    <submittedName>
        <fullName evidence="3">Transmembrane protein 109</fullName>
    </submittedName>
</protein>
<feature type="transmembrane region" description="Helical" evidence="1">
    <location>
        <begin position="143"/>
        <end position="163"/>
    </location>
</feature>
<evidence type="ECO:0000256" key="2">
    <source>
        <dbReference type="SAM" id="SignalP"/>
    </source>
</evidence>
<organism evidence="3 4">
    <name type="scientific">Lonchura striata</name>
    <name type="common">white-rumped munia</name>
    <dbReference type="NCBI Taxonomy" id="40157"/>
    <lineage>
        <taxon>Eukaryota</taxon>
        <taxon>Metazoa</taxon>
        <taxon>Chordata</taxon>
        <taxon>Craniata</taxon>
        <taxon>Vertebrata</taxon>
        <taxon>Euteleostomi</taxon>
        <taxon>Archelosauria</taxon>
        <taxon>Archosauria</taxon>
        <taxon>Dinosauria</taxon>
        <taxon>Saurischia</taxon>
        <taxon>Theropoda</taxon>
        <taxon>Coelurosauria</taxon>
        <taxon>Aves</taxon>
        <taxon>Neognathae</taxon>
        <taxon>Neoaves</taxon>
        <taxon>Telluraves</taxon>
        <taxon>Australaves</taxon>
        <taxon>Passeriformes</taxon>
        <taxon>Passeroidea</taxon>
        <taxon>Estrildidae</taxon>
        <taxon>Estrildinae</taxon>
        <taxon>Lonchura</taxon>
    </lineage>
</organism>